<name>A0A9W8MZR1_9AGAR</name>
<dbReference type="PROSITE" id="PS50012">
    <property type="entry name" value="RCC1_3"/>
    <property type="match status" value="4"/>
</dbReference>
<feature type="compositionally biased region" description="Polar residues" evidence="3">
    <location>
        <begin position="605"/>
        <end position="619"/>
    </location>
</feature>
<dbReference type="EMBL" id="JANKHO010000084">
    <property type="protein sequence ID" value="KAJ3515702.1"/>
    <property type="molecule type" value="Genomic_DNA"/>
</dbReference>
<dbReference type="Pfam" id="PF12796">
    <property type="entry name" value="Ank_2"/>
    <property type="match status" value="1"/>
</dbReference>
<feature type="compositionally biased region" description="Polar residues" evidence="3">
    <location>
        <begin position="1154"/>
        <end position="1169"/>
    </location>
</feature>
<evidence type="ECO:0000313" key="5">
    <source>
        <dbReference type="EMBL" id="KAJ3515702.1"/>
    </source>
</evidence>
<feature type="repeat" description="RCC1" evidence="2">
    <location>
        <begin position="352"/>
        <end position="403"/>
    </location>
</feature>
<gene>
    <name evidence="5" type="ORF">NLJ89_g1583</name>
</gene>
<keyword evidence="6" id="KW-1185">Reference proteome</keyword>
<feature type="repeat" description="RCC1" evidence="2">
    <location>
        <begin position="291"/>
        <end position="352"/>
    </location>
</feature>
<dbReference type="InterPro" id="IPR000210">
    <property type="entry name" value="BTB/POZ_dom"/>
</dbReference>
<dbReference type="PROSITE" id="PS50097">
    <property type="entry name" value="BTB"/>
    <property type="match status" value="2"/>
</dbReference>
<feature type="compositionally biased region" description="Low complexity" evidence="3">
    <location>
        <begin position="33"/>
        <end position="44"/>
    </location>
</feature>
<dbReference type="SMART" id="SM00225">
    <property type="entry name" value="BTB"/>
    <property type="match status" value="2"/>
</dbReference>
<dbReference type="PRINTS" id="PR00633">
    <property type="entry name" value="RCCNDNSATION"/>
</dbReference>
<accession>A0A9W8MZR1</accession>
<dbReference type="PANTHER" id="PTHR22872:SF2">
    <property type="entry name" value="INHIBITOR OF BRUTON TYROSINE KINASE"/>
    <property type="match status" value="1"/>
</dbReference>
<dbReference type="SUPFAM" id="SSF54695">
    <property type="entry name" value="POZ domain"/>
    <property type="match status" value="2"/>
</dbReference>
<dbReference type="Gene3D" id="2.130.10.30">
    <property type="entry name" value="Regulator of chromosome condensation 1/beta-lactamase-inhibitor protein II"/>
    <property type="match status" value="1"/>
</dbReference>
<feature type="compositionally biased region" description="Low complexity" evidence="3">
    <location>
        <begin position="1179"/>
        <end position="1192"/>
    </location>
</feature>
<keyword evidence="1" id="KW-0677">Repeat</keyword>
<comment type="caution">
    <text evidence="5">The sequence shown here is derived from an EMBL/GenBank/DDBJ whole genome shotgun (WGS) entry which is preliminary data.</text>
</comment>
<evidence type="ECO:0000259" key="4">
    <source>
        <dbReference type="PROSITE" id="PS50097"/>
    </source>
</evidence>
<dbReference type="OrthoDB" id="1893551at2759"/>
<dbReference type="Proteomes" id="UP001148786">
    <property type="component" value="Unassembled WGS sequence"/>
</dbReference>
<sequence length="1438" mass="157331">MSLLHDYFNTRNLQGFQRLLDGSAERGQPAPGGPSSASHGSSYTTGGGKSWNRTEGIASAANRSGIDVNARDWLGRTPLHLSCTSLESIEYTRALLKHPQIDVNLPDVESHWTPLHKALYSANLPAALLLLQRSDIDASLKDYEGYTAFDLYNSTVDGTKPEPAAMNAELFTWGANRNAALGVGDGDDRTFPDRVNIKPKEKEDPETLSKMRISTRFSPIHVRQIQMSKLHTAIVTTEGEGNLRLCGFGSGGRLGSGQHTQYSFKPLPSFNLSIVRVALGQDHTLALTKSGEVYSWGLNRFSQLGYAVENTTAGRHEEPIQNVPKRVVGLLRREVVRGVAASKNASACWTNEAVFTWGTNTGQLGYDKNAQPVQVLPRPVTKFSGPVVELAMSDTVLVALLATRQVECIWNDRQYRINFSLQAFPTGIQPYRPPQSINDSRISKVTCCDDTFAALSSSGEVFTFAAPASTDTSANEGRGPIFKPQRVWTLRKKFSAVKDVALGSDGSIIICTESGHVFVRTRNAKSSSGKAFKFERVPYLQRVTQVCANSTGAFGALRIDYVPKAIQVTGTTIAEDLKTVQPYLKFYHAPDESDSENDKVARPHANSSGRRPRSATLTSSLHFDDEPEDETIEDDIDSILELCDVLAVEQRMRKRDGGSINYDGVLLPHGADTMIHVQSGAVFPAHRVILAARSQAFETLLSGSKAFIDQKSSFSLKLMPAKPGPGLGVFKLTRLSISGCHPLAVLIFLSYLYSDTLVAVWDRRVAVSVEKELALSNANPAQIKADLQALARVLELPLLAAALEPPVKREPAPSMAQDMQRLFDAVQKGSLSKLSPLAPDVVLQLADKDVYTHSVILRARTSLFASFFDLEDWTIKRWASDGSIRIDLKHLTWHVMKFVLGFMCCGQDAEMFHVLDFIHSLDELLRFMFDVLAGANELLLDRLVLLCSSVILTYINIHNACFVLAEATYYHAHSLVEKLQEYISINMETFLEGRILDEISYALVKQLAKFTRLRQTEKSPFARSDEFLKEMLKKHADWLELQDFPETIVKLVSKGPLKKDNSWTKISPTLSAKASFPKMSPTNSPKITPPGLSSLPVPPGDDIFMMDDPEQPLPSACPEATAPPPVVAPPRPVWKAHGAPRIDMKTVMAEAAIQQASSSRQLPAPSIQTPPRIIDVTKGPSSTIGMSSSPSTKPSVKAGASAPWRTPANSTAAGGTPSTPPRTPNTLSGPSLPSTSGRSPASNSPTAGRLQSPGTPTRASVPGLGPMITPTRLAPSKTGASNIRVPSNSTKSWVLPPHQTAAAPSPPPTGMSFIAIQHSQREQLAPIKDKRSLREIQEEEQSLQLEADFLKWWTAEEERVQQEALALAQIQSNLGKQAPRQPRLSKRKSNTGKDKEKSETTSADIPRMSTAQNSDRSGQQKPPRRRPKKPDQKNTTDS</sequence>
<dbReference type="InterPro" id="IPR036770">
    <property type="entry name" value="Ankyrin_rpt-contain_sf"/>
</dbReference>
<dbReference type="InterPro" id="IPR011333">
    <property type="entry name" value="SKP1/BTB/POZ_sf"/>
</dbReference>
<dbReference type="Gene3D" id="1.25.40.20">
    <property type="entry name" value="Ankyrin repeat-containing domain"/>
    <property type="match status" value="1"/>
</dbReference>
<feature type="region of interest" description="Disordered" evidence="3">
    <location>
        <begin position="589"/>
        <end position="619"/>
    </location>
</feature>
<dbReference type="InterPro" id="IPR009091">
    <property type="entry name" value="RCC1/BLIP-II"/>
</dbReference>
<dbReference type="InterPro" id="IPR000408">
    <property type="entry name" value="Reg_chr_condens"/>
</dbReference>
<evidence type="ECO:0000256" key="2">
    <source>
        <dbReference type="PROSITE-ProRule" id="PRU00235"/>
    </source>
</evidence>
<dbReference type="Pfam" id="PF00651">
    <property type="entry name" value="BTB"/>
    <property type="match status" value="1"/>
</dbReference>
<feature type="compositionally biased region" description="Polar residues" evidence="3">
    <location>
        <begin position="1278"/>
        <end position="1292"/>
    </location>
</feature>
<feature type="region of interest" description="Disordered" evidence="3">
    <location>
        <begin position="1372"/>
        <end position="1438"/>
    </location>
</feature>
<feature type="domain" description="BTB" evidence="4">
    <location>
        <begin position="671"/>
        <end position="757"/>
    </location>
</feature>
<feature type="compositionally biased region" description="Polar residues" evidence="3">
    <location>
        <begin position="1224"/>
        <end position="1246"/>
    </location>
</feature>
<dbReference type="SUPFAM" id="SSF48403">
    <property type="entry name" value="Ankyrin repeat"/>
    <property type="match status" value="1"/>
</dbReference>
<proteinExistence type="predicted"/>
<feature type="compositionally biased region" description="Basic and acidic residues" evidence="3">
    <location>
        <begin position="1429"/>
        <end position="1438"/>
    </location>
</feature>
<dbReference type="SMART" id="SM00248">
    <property type="entry name" value="ANK"/>
    <property type="match status" value="2"/>
</dbReference>
<feature type="region of interest" description="Disordered" evidence="3">
    <location>
        <begin position="1074"/>
        <end position="1094"/>
    </location>
</feature>
<feature type="region of interest" description="Disordered" evidence="3">
    <location>
        <begin position="23"/>
        <end position="50"/>
    </location>
</feature>
<dbReference type="CDD" id="cd18500">
    <property type="entry name" value="BACK_IBtk"/>
    <property type="match status" value="1"/>
</dbReference>
<protein>
    <recommendedName>
        <fullName evidence="4">BTB domain-containing protein</fullName>
    </recommendedName>
</protein>
<feature type="region of interest" description="Disordered" evidence="3">
    <location>
        <begin position="1152"/>
        <end position="1310"/>
    </location>
</feature>
<feature type="compositionally biased region" description="Polar residues" evidence="3">
    <location>
        <begin position="1207"/>
        <end position="1217"/>
    </location>
</feature>
<evidence type="ECO:0000256" key="1">
    <source>
        <dbReference type="ARBA" id="ARBA00022737"/>
    </source>
</evidence>
<evidence type="ECO:0000256" key="3">
    <source>
        <dbReference type="SAM" id="MobiDB-lite"/>
    </source>
</evidence>
<reference evidence="5" key="1">
    <citation type="submission" date="2022-07" db="EMBL/GenBank/DDBJ databases">
        <title>Genome Sequence of Agrocybe chaxingu.</title>
        <authorList>
            <person name="Buettner E."/>
        </authorList>
    </citation>
    <scope>NUCLEOTIDE SEQUENCE</scope>
    <source>
        <strain evidence="5">MP-N11</strain>
    </source>
</reference>
<feature type="repeat" description="RCC1" evidence="2">
    <location>
        <begin position="168"/>
        <end position="238"/>
    </location>
</feature>
<evidence type="ECO:0000313" key="6">
    <source>
        <dbReference type="Proteomes" id="UP001148786"/>
    </source>
</evidence>
<organism evidence="5 6">
    <name type="scientific">Agrocybe chaxingu</name>
    <dbReference type="NCBI Taxonomy" id="84603"/>
    <lineage>
        <taxon>Eukaryota</taxon>
        <taxon>Fungi</taxon>
        <taxon>Dikarya</taxon>
        <taxon>Basidiomycota</taxon>
        <taxon>Agaricomycotina</taxon>
        <taxon>Agaricomycetes</taxon>
        <taxon>Agaricomycetidae</taxon>
        <taxon>Agaricales</taxon>
        <taxon>Agaricineae</taxon>
        <taxon>Strophariaceae</taxon>
        <taxon>Agrocybe</taxon>
    </lineage>
</organism>
<dbReference type="InterPro" id="IPR002110">
    <property type="entry name" value="Ankyrin_rpt"/>
</dbReference>
<feature type="compositionally biased region" description="Basic and acidic residues" evidence="3">
    <location>
        <begin position="589"/>
        <end position="601"/>
    </location>
</feature>
<dbReference type="Gene3D" id="3.30.710.10">
    <property type="entry name" value="Potassium Channel Kv1.1, Chain A"/>
    <property type="match status" value="2"/>
</dbReference>
<feature type="repeat" description="RCC1" evidence="2">
    <location>
        <begin position="241"/>
        <end position="290"/>
    </location>
</feature>
<dbReference type="SUPFAM" id="SSF50985">
    <property type="entry name" value="RCC1/BLIP-II"/>
    <property type="match status" value="1"/>
</dbReference>
<dbReference type="PANTHER" id="PTHR22872">
    <property type="entry name" value="BTK-BINDING PROTEIN-RELATED"/>
    <property type="match status" value="1"/>
</dbReference>
<feature type="domain" description="BTB" evidence="4">
    <location>
        <begin position="839"/>
        <end position="903"/>
    </location>
</feature>
<dbReference type="InterPro" id="IPR051625">
    <property type="entry name" value="Signaling_Regulatory_Domain"/>
</dbReference>
<dbReference type="Pfam" id="PF13540">
    <property type="entry name" value="RCC1_2"/>
    <property type="match status" value="1"/>
</dbReference>
<dbReference type="CDD" id="cd18186">
    <property type="entry name" value="BTB_POZ_ZBTB_KLHL-like"/>
    <property type="match status" value="2"/>
</dbReference>